<evidence type="ECO:0000313" key="4">
    <source>
        <dbReference type="Proteomes" id="UP000460718"/>
    </source>
</evidence>
<evidence type="ECO:0000313" key="1">
    <source>
        <dbReference type="EMBL" id="KAE8997425.1"/>
    </source>
</evidence>
<name>A0A6A3JYF6_9STRA</name>
<dbReference type="AlphaFoldDB" id="A0A6A3JYF6"/>
<comment type="caution">
    <text evidence="1">The sequence shown here is derived from an EMBL/GenBank/DDBJ whole genome shotgun (WGS) entry which is preliminary data.</text>
</comment>
<gene>
    <name evidence="2" type="ORF">PF006_g18277</name>
    <name evidence="1" type="ORF">PF011_g15494</name>
</gene>
<dbReference type="Proteomes" id="UP000440732">
    <property type="component" value="Unassembled WGS sequence"/>
</dbReference>
<organism evidence="1 4">
    <name type="scientific">Phytophthora fragariae</name>
    <dbReference type="NCBI Taxonomy" id="53985"/>
    <lineage>
        <taxon>Eukaryota</taxon>
        <taxon>Sar</taxon>
        <taxon>Stramenopiles</taxon>
        <taxon>Oomycota</taxon>
        <taxon>Peronosporomycetes</taxon>
        <taxon>Peronosporales</taxon>
        <taxon>Peronosporaceae</taxon>
        <taxon>Phytophthora</taxon>
    </lineage>
</organism>
<dbReference type="Proteomes" id="UP000460718">
    <property type="component" value="Unassembled WGS sequence"/>
</dbReference>
<dbReference type="EMBL" id="QXGA01001409">
    <property type="protein sequence ID" value="KAE9119799.1"/>
    <property type="molecule type" value="Genomic_DNA"/>
</dbReference>
<evidence type="ECO:0000313" key="3">
    <source>
        <dbReference type="Proteomes" id="UP000440732"/>
    </source>
</evidence>
<protein>
    <submittedName>
        <fullName evidence="1">Uncharacterized protein</fullName>
    </submittedName>
</protein>
<evidence type="ECO:0000313" key="2">
    <source>
        <dbReference type="EMBL" id="KAE9119799.1"/>
    </source>
</evidence>
<reference evidence="1 4" key="1">
    <citation type="submission" date="2018-09" db="EMBL/GenBank/DDBJ databases">
        <title>Genomic investigation of the strawberry pathogen Phytophthora fragariae indicates pathogenicity is determined by transcriptional variation in three key races.</title>
        <authorList>
            <person name="Adams T.M."/>
            <person name="Armitage A.D."/>
            <person name="Sobczyk M.K."/>
            <person name="Bates H.J."/>
            <person name="Dunwell J.M."/>
            <person name="Nellist C.F."/>
            <person name="Harrison R.J."/>
        </authorList>
    </citation>
    <scope>NUCLEOTIDE SEQUENCE [LARGE SCALE GENOMIC DNA]</scope>
    <source>
        <strain evidence="2 3">NOV-5</strain>
        <strain evidence="1 4">SCRP245</strain>
    </source>
</reference>
<dbReference type="EMBL" id="QXFW01001055">
    <property type="protein sequence ID" value="KAE8997425.1"/>
    <property type="molecule type" value="Genomic_DNA"/>
</dbReference>
<proteinExistence type="predicted"/>
<accession>A0A6A3JYF6</accession>
<sequence length="84" mass="9070">MPSKKTELIPTLPVITIVRDANPIRPRATHGLAAVASRQHCLTKVLAEAAALDFLDCTVTYDGVVYNDKDEISLYATACGVARK</sequence>